<feature type="transmembrane region" description="Helical" evidence="1">
    <location>
        <begin position="190"/>
        <end position="211"/>
    </location>
</feature>
<feature type="transmembrane region" description="Helical" evidence="1">
    <location>
        <begin position="51"/>
        <end position="75"/>
    </location>
</feature>
<dbReference type="STRING" id="709881.SAMN04489832_0969"/>
<sequence length="241" mass="25229">MPALIRTARTTGLLYLGLAITGALGFLLIRPRLFAADDPGPTLANLVQHQSLARAGVAAELLIVVTQALAAAWFYRLFRTADARAASAIAAFGLINAVVILVSAALLATALDIALDPIGDAAASIQLLYLTSGNLWGVGGLFFGLWLIPMGTCVLRSNWMPRPLGFILVGGGIGYLLSAFIGYLAPDAHAVADVLVLPATVGEFWMIGYLLTRGVRAHALDQAPSDRQPGAAPQTMRLAGE</sequence>
<protein>
    <recommendedName>
        <fullName evidence="4">DUF4386 domain-containing protein</fullName>
    </recommendedName>
</protein>
<keyword evidence="3" id="KW-1185">Reference proteome</keyword>
<keyword evidence="1" id="KW-1133">Transmembrane helix</keyword>
<name>A0A1N5UJC1_9ACTN</name>
<dbReference type="Pfam" id="PF14329">
    <property type="entry name" value="DUF4386"/>
    <property type="match status" value="1"/>
</dbReference>
<evidence type="ECO:0008006" key="4">
    <source>
        <dbReference type="Google" id="ProtNLM"/>
    </source>
</evidence>
<dbReference type="EMBL" id="FSQT01000001">
    <property type="protein sequence ID" value="SIM60863.1"/>
    <property type="molecule type" value="Genomic_DNA"/>
</dbReference>
<feature type="transmembrane region" description="Helical" evidence="1">
    <location>
        <begin position="87"/>
        <end position="115"/>
    </location>
</feature>
<gene>
    <name evidence="2" type="ORF">SAMN04489832_0969</name>
</gene>
<dbReference type="Proteomes" id="UP000185124">
    <property type="component" value="Unassembled WGS sequence"/>
</dbReference>
<proteinExistence type="predicted"/>
<feature type="transmembrane region" description="Helical" evidence="1">
    <location>
        <begin position="164"/>
        <end position="184"/>
    </location>
</feature>
<organism evidence="2 3">
    <name type="scientific">Micromonospora cremea</name>
    <dbReference type="NCBI Taxonomy" id="709881"/>
    <lineage>
        <taxon>Bacteria</taxon>
        <taxon>Bacillati</taxon>
        <taxon>Actinomycetota</taxon>
        <taxon>Actinomycetes</taxon>
        <taxon>Micromonosporales</taxon>
        <taxon>Micromonosporaceae</taxon>
        <taxon>Micromonospora</taxon>
    </lineage>
</organism>
<feature type="transmembrane region" description="Helical" evidence="1">
    <location>
        <begin position="135"/>
        <end position="155"/>
    </location>
</feature>
<keyword evidence="1" id="KW-0472">Membrane</keyword>
<dbReference type="RefSeq" id="WP_074309045.1">
    <property type="nucleotide sequence ID" value="NZ_FSQT01000001.1"/>
</dbReference>
<evidence type="ECO:0000256" key="1">
    <source>
        <dbReference type="SAM" id="Phobius"/>
    </source>
</evidence>
<keyword evidence="1" id="KW-0812">Transmembrane</keyword>
<reference evidence="3" key="1">
    <citation type="submission" date="2016-12" db="EMBL/GenBank/DDBJ databases">
        <authorList>
            <person name="Varghese N."/>
            <person name="Submissions S."/>
        </authorList>
    </citation>
    <scope>NUCLEOTIDE SEQUENCE [LARGE SCALE GENOMIC DNA]</scope>
    <source>
        <strain evidence="3">DSM 45599</strain>
    </source>
</reference>
<dbReference type="AlphaFoldDB" id="A0A1N5UJC1"/>
<accession>A0A1N5UJC1</accession>
<feature type="transmembrane region" description="Helical" evidence="1">
    <location>
        <begin position="12"/>
        <end position="31"/>
    </location>
</feature>
<dbReference type="InterPro" id="IPR025495">
    <property type="entry name" value="DUF4386"/>
</dbReference>
<evidence type="ECO:0000313" key="2">
    <source>
        <dbReference type="EMBL" id="SIM60863.1"/>
    </source>
</evidence>
<dbReference type="OrthoDB" id="1160166at2"/>
<evidence type="ECO:0000313" key="3">
    <source>
        <dbReference type="Proteomes" id="UP000185124"/>
    </source>
</evidence>